<dbReference type="EMBL" id="KL368109">
    <property type="protein sequence ID" value="KFD59346.1"/>
    <property type="molecule type" value="Genomic_DNA"/>
</dbReference>
<dbReference type="EMBL" id="KL363287">
    <property type="protein sequence ID" value="KFD48659.1"/>
    <property type="molecule type" value="Genomic_DNA"/>
</dbReference>
<dbReference type="Proteomes" id="UP000030764">
    <property type="component" value="Unassembled WGS sequence"/>
</dbReference>
<feature type="compositionally biased region" description="Basic and acidic residues" evidence="1">
    <location>
        <begin position="51"/>
        <end position="61"/>
    </location>
</feature>
<reference evidence="3 4" key="1">
    <citation type="journal article" date="2014" name="Nat. Genet.">
        <title>Genome and transcriptome of the porcine whipworm Trichuris suis.</title>
        <authorList>
            <person name="Jex A.R."/>
            <person name="Nejsum P."/>
            <person name="Schwarz E.M."/>
            <person name="Hu L."/>
            <person name="Young N.D."/>
            <person name="Hall R.S."/>
            <person name="Korhonen P.K."/>
            <person name="Liao S."/>
            <person name="Thamsborg S."/>
            <person name="Xia J."/>
            <person name="Xu P."/>
            <person name="Wang S."/>
            <person name="Scheerlinck J.P."/>
            <person name="Hofmann A."/>
            <person name="Sternberg P.W."/>
            <person name="Wang J."/>
            <person name="Gasser R.B."/>
        </authorList>
    </citation>
    <scope>NUCLEOTIDE SEQUENCE [LARGE SCALE GENOMIC DNA]</scope>
    <source>
        <strain evidence="3">DCEP-RM93F</strain>
        <strain evidence="2">DCEP-RM93M</strain>
    </source>
</reference>
<dbReference type="Proteomes" id="UP000030758">
    <property type="component" value="Unassembled WGS sequence"/>
</dbReference>
<evidence type="ECO:0000313" key="4">
    <source>
        <dbReference type="Proteomes" id="UP000030764"/>
    </source>
</evidence>
<evidence type="ECO:0000256" key="1">
    <source>
        <dbReference type="SAM" id="MobiDB-lite"/>
    </source>
</evidence>
<gene>
    <name evidence="2" type="ORF">M513_10443</name>
    <name evidence="3" type="ORF">M514_10443</name>
</gene>
<evidence type="ECO:0000313" key="3">
    <source>
        <dbReference type="EMBL" id="KFD59346.1"/>
    </source>
</evidence>
<proteinExistence type="predicted"/>
<protein>
    <submittedName>
        <fullName evidence="3">Uncharacterized protein</fullName>
    </submittedName>
</protein>
<name>A0A085MQ50_9BILA</name>
<evidence type="ECO:0000313" key="2">
    <source>
        <dbReference type="EMBL" id="KFD48659.1"/>
    </source>
</evidence>
<feature type="region of interest" description="Disordered" evidence="1">
    <location>
        <begin position="26"/>
        <end position="63"/>
    </location>
</feature>
<accession>A0A085MQ50</accession>
<dbReference type="AlphaFoldDB" id="A0A085MQ50"/>
<keyword evidence="4" id="KW-1185">Reference proteome</keyword>
<sequence>MTDQKDQPLTMTVVVLLTVYFAIENETEREEPEKARPNCVSGRGGHLAASDAERVDSDENRSPLCPFDGRATGGCIFDASRPSNYKATSGCRTNEHAGRWPLADFWARFTKNQ</sequence>
<organism evidence="3">
    <name type="scientific">Trichuris suis</name>
    <name type="common">pig whipworm</name>
    <dbReference type="NCBI Taxonomy" id="68888"/>
    <lineage>
        <taxon>Eukaryota</taxon>
        <taxon>Metazoa</taxon>
        <taxon>Ecdysozoa</taxon>
        <taxon>Nematoda</taxon>
        <taxon>Enoplea</taxon>
        <taxon>Dorylaimia</taxon>
        <taxon>Trichinellida</taxon>
        <taxon>Trichuridae</taxon>
        <taxon>Trichuris</taxon>
    </lineage>
</organism>